<sequence>MQATVTNGLGLSSTAAFDLRVLQDLGKNRQPAFTAEGFEQFDSVTLVDGRITVPDPARPPSESIVFPEDQQLSVMFVQKDSIASHAVGYLYVDDLQRKGYVNAVGELVDANANGIADLHEDLYNLAPTTGPQARPYIGAARRCTRSFTSRGFLFNQPELALDANCANTFASVADLPDARPGNHFPVSTDVIGRDAPPTLTTSNPGFSDGGLFARIPNLLEPAAPANGDKGLGQLVFLLTDDDWERTTHRNLGAVPDADTYGLDGIPDYDVSAYDARGLRRSTNPDPGLTLADRRVDLGRIQGGRELVFFLVVNIEAIHDPENSLVHPCLRKALNGQCTLHLRSPVSVFFSKSKWNLDQDPEGQRQVMARANGCAYSDACHPPAGQPYGCYLPSQGRRLCGWLPEEALERLLEPDYGNNHFPNGLIEVTTEPGAPMPHVLSHPSLVTPGRWIIAFEDLNGGGDRDYNDVVLQLVSPVSTGVVRSPSLAARPSSPEETGCTVSRMRLRKDDGSFPGCDTAPIQYAVATDCRVCWGGACLPNPTPTWHPLTLRHGYDEAVIDVSGTPGTQPCWKAVLAPANGFCTSSILSVDVGYEYAPLNP</sequence>
<evidence type="ECO:0000313" key="3">
    <source>
        <dbReference type="Proteomes" id="UP000007587"/>
    </source>
</evidence>
<dbReference type="HOGENOM" id="CLU_448851_0_0_7"/>
<dbReference type="STRING" id="1144275.COCOR_00747"/>
<accession>H8MHG8</accession>
<evidence type="ECO:0000259" key="1">
    <source>
        <dbReference type="Pfam" id="PF13448"/>
    </source>
</evidence>
<evidence type="ECO:0000313" key="2">
    <source>
        <dbReference type="EMBL" id="AFE03686.1"/>
    </source>
</evidence>
<dbReference type="KEGG" id="ccx:COCOR_00747"/>
<dbReference type="EMBL" id="CP003389">
    <property type="protein sequence ID" value="AFE03686.1"/>
    <property type="molecule type" value="Genomic_DNA"/>
</dbReference>
<dbReference type="Proteomes" id="UP000007587">
    <property type="component" value="Chromosome"/>
</dbReference>
<dbReference type="RefSeq" id="WP_014393598.1">
    <property type="nucleotide sequence ID" value="NC_017030.1"/>
</dbReference>
<reference evidence="2 3" key="1">
    <citation type="journal article" date="2012" name="J. Bacteriol.">
        <title>Complete Genome Sequence of the Fruiting Myxobacterium Corallococcus coralloides DSM 2259.</title>
        <authorList>
            <person name="Huntley S."/>
            <person name="Zhang Y."/>
            <person name="Treuner-Lange A."/>
            <person name="Kneip S."/>
            <person name="Sensen C.W."/>
            <person name="Sogaard-Andersen L."/>
        </authorList>
    </citation>
    <scope>NUCLEOTIDE SEQUENCE [LARGE SCALE GENOMIC DNA]</scope>
    <source>
        <strain evidence="3">ATCC 25202 / DSM 2259 / NBRC 100086 / M2</strain>
    </source>
</reference>
<dbReference type="InterPro" id="IPR025193">
    <property type="entry name" value="DUF4114"/>
</dbReference>
<dbReference type="eggNOG" id="COG0318">
    <property type="taxonomic scope" value="Bacteria"/>
</dbReference>
<reference evidence="3" key="2">
    <citation type="submission" date="2012-03" db="EMBL/GenBank/DDBJ databases">
        <title>Genome sequence of the fruiting myxobacterium Corallococcus coralloides DSM 2259.</title>
        <authorList>
            <person name="Huntley S."/>
            <person name="Zhang Y."/>
            <person name="Treuner-Lange A."/>
            <person name="Sensen C.W."/>
            <person name="Sogaard-Andersen L."/>
        </authorList>
    </citation>
    <scope>NUCLEOTIDE SEQUENCE [LARGE SCALE GENOMIC DNA]</scope>
    <source>
        <strain evidence="3">ATCC 25202 / DSM 2259 / NBRC 100086 / M2</strain>
    </source>
</reference>
<protein>
    <recommendedName>
        <fullName evidence="1">DUF4114 domain-containing protein</fullName>
    </recommendedName>
</protein>
<name>H8MHG8_CORCM</name>
<proteinExistence type="predicted"/>
<dbReference type="OrthoDB" id="5487855at2"/>
<dbReference type="InParanoid" id="H8MHG8"/>
<dbReference type="Pfam" id="PF13448">
    <property type="entry name" value="DUF4114"/>
    <property type="match status" value="1"/>
</dbReference>
<keyword evidence="3" id="KW-1185">Reference proteome</keyword>
<dbReference type="AlphaFoldDB" id="H8MHG8"/>
<feature type="domain" description="DUF4114" evidence="1">
    <location>
        <begin position="449"/>
        <end position="472"/>
    </location>
</feature>
<organism evidence="2 3">
    <name type="scientific">Corallococcus coralloides (strain ATCC 25202 / DSM 2259 / NBRC 100086 / M2)</name>
    <name type="common">Myxococcus coralloides</name>
    <dbReference type="NCBI Taxonomy" id="1144275"/>
    <lineage>
        <taxon>Bacteria</taxon>
        <taxon>Pseudomonadati</taxon>
        <taxon>Myxococcota</taxon>
        <taxon>Myxococcia</taxon>
        <taxon>Myxococcales</taxon>
        <taxon>Cystobacterineae</taxon>
        <taxon>Myxococcaceae</taxon>
        <taxon>Corallococcus</taxon>
    </lineage>
</organism>
<gene>
    <name evidence="2" type="ordered locus">COCOR_00747</name>
</gene>